<dbReference type="OrthoDB" id="67155at2759"/>
<dbReference type="Pfam" id="PF04727">
    <property type="entry name" value="ELMO_CED12"/>
    <property type="match status" value="1"/>
</dbReference>
<name>A0A9N9TDJ9_PHYSR</name>
<dbReference type="PANTHER" id="PTHR12771">
    <property type="entry name" value="ENGULFMENT AND CELL MOTILITY"/>
    <property type="match status" value="1"/>
</dbReference>
<dbReference type="Proteomes" id="UP001153712">
    <property type="component" value="Chromosome 1"/>
</dbReference>
<evidence type="ECO:0000313" key="2">
    <source>
        <dbReference type="EMBL" id="CAG9853763.1"/>
    </source>
</evidence>
<accession>A0A9N9TDJ9</accession>
<feature type="domain" description="ELMO" evidence="1">
    <location>
        <begin position="140"/>
        <end position="296"/>
    </location>
</feature>
<organism evidence="2 3">
    <name type="scientific">Phyllotreta striolata</name>
    <name type="common">Striped flea beetle</name>
    <name type="synonym">Crioceris striolata</name>
    <dbReference type="NCBI Taxonomy" id="444603"/>
    <lineage>
        <taxon>Eukaryota</taxon>
        <taxon>Metazoa</taxon>
        <taxon>Ecdysozoa</taxon>
        <taxon>Arthropoda</taxon>
        <taxon>Hexapoda</taxon>
        <taxon>Insecta</taxon>
        <taxon>Pterygota</taxon>
        <taxon>Neoptera</taxon>
        <taxon>Endopterygota</taxon>
        <taxon>Coleoptera</taxon>
        <taxon>Polyphaga</taxon>
        <taxon>Cucujiformia</taxon>
        <taxon>Chrysomeloidea</taxon>
        <taxon>Chrysomelidae</taxon>
        <taxon>Galerucinae</taxon>
        <taxon>Alticini</taxon>
        <taxon>Phyllotreta</taxon>
    </lineage>
</organism>
<sequence>MNFSFWWIVTYYFRSAVKWFLRKTTGLCELQRICYGEIRGPQRTHAIERSLSLSKHKHIQQLILQLNDISGKEEFLGSQKKQVLHDAVRAVLLAKQINPRIHRQFVINMGQCIEHIWGYKQLISEVERLRTTQYDCDNIEHETQLYNLWRMLKPDEELEGRITKQWQNIGFQGEDPKTDFRGMGLLGLENLVFFATFYCSAAQHVLTHSYHPQHGYCFAIVGINLTSLAWTLLKEGCAKSYVYNNIENEISLKMFHHFYCYLFYEFDRFWMECRPKDIMEFSNIKSKFEYNIRNYLKDPNNDFRIGVTVHNI</sequence>
<evidence type="ECO:0000259" key="1">
    <source>
        <dbReference type="PROSITE" id="PS51335"/>
    </source>
</evidence>
<protein>
    <recommendedName>
        <fullName evidence="1">ELMO domain-containing protein</fullName>
    </recommendedName>
</protein>
<gene>
    <name evidence="2" type="ORF">PHYEVI_LOCUS234</name>
</gene>
<dbReference type="GO" id="GO:0005096">
    <property type="term" value="F:GTPase activator activity"/>
    <property type="evidence" value="ECO:0007669"/>
    <property type="project" value="TreeGrafter"/>
</dbReference>
<proteinExistence type="predicted"/>
<dbReference type="PROSITE" id="PS51335">
    <property type="entry name" value="ELMO"/>
    <property type="match status" value="1"/>
</dbReference>
<dbReference type="AlphaFoldDB" id="A0A9N9TDJ9"/>
<dbReference type="InterPro" id="IPR006816">
    <property type="entry name" value="ELMO_dom"/>
</dbReference>
<evidence type="ECO:0000313" key="3">
    <source>
        <dbReference type="Proteomes" id="UP001153712"/>
    </source>
</evidence>
<dbReference type="EMBL" id="OU900094">
    <property type="protein sequence ID" value="CAG9853763.1"/>
    <property type="molecule type" value="Genomic_DNA"/>
</dbReference>
<reference evidence="2" key="1">
    <citation type="submission" date="2022-01" db="EMBL/GenBank/DDBJ databases">
        <authorList>
            <person name="King R."/>
        </authorList>
    </citation>
    <scope>NUCLEOTIDE SEQUENCE</scope>
</reference>
<keyword evidence="3" id="KW-1185">Reference proteome</keyword>
<dbReference type="PANTHER" id="PTHR12771:SF51">
    <property type="entry name" value="LD01482P"/>
    <property type="match status" value="1"/>
</dbReference>
<dbReference type="InterPro" id="IPR050868">
    <property type="entry name" value="ELMO_domain-containing"/>
</dbReference>